<evidence type="ECO:0000256" key="2">
    <source>
        <dbReference type="ARBA" id="ARBA00022729"/>
    </source>
</evidence>
<protein>
    <recommendedName>
        <fullName evidence="7">Stigma-specific STIG1-like protein 1</fullName>
    </recommendedName>
</protein>
<evidence type="ECO:0000313" key="6">
    <source>
        <dbReference type="Proteomes" id="UP001179952"/>
    </source>
</evidence>
<comment type="caution">
    <text evidence="4">The sequence shown here is derived from an EMBL/GenBank/DDBJ whole genome shotgun (WGS) entry which is preliminary data.</text>
</comment>
<evidence type="ECO:0000313" key="4">
    <source>
        <dbReference type="EMBL" id="KAK1258697.1"/>
    </source>
</evidence>
<dbReference type="Proteomes" id="UP001179952">
    <property type="component" value="Unassembled WGS sequence"/>
</dbReference>
<sequence>MMESMKRVLFVMSLVMLIYVNLAFETTQEVEEEDNYTSIRSRILAEANPRAPATCDIFPRICRGKGSQKPDCCRKQCVNVMTDNLNCGQCGRRCRYGEGCCKGQCVSLMYDRNHCGGCNSKCKKGSYCRYGMCSYA</sequence>
<proteinExistence type="inferred from homology"/>
<comment type="similarity">
    <text evidence="1">Belongs to the STIG1 family.</text>
</comment>
<name>A0AAV9A3E9_ACOGR</name>
<feature type="chain" id="PRO_5044716668" description="Stigma-specific STIG1-like protein 1" evidence="3">
    <location>
        <begin position="24"/>
        <end position="136"/>
    </location>
</feature>
<keyword evidence="2 3" id="KW-0732">Signal</keyword>
<dbReference type="PANTHER" id="PTHR33227">
    <property type="entry name" value="STIGMA-SPECIFIC STIG1-LIKE PROTEIN 3"/>
    <property type="match status" value="1"/>
</dbReference>
<dbReference type="InterPro" id="IPR006969">
    <property type="entry name" value="Stig-like"/>
</dbReference>
<gene>
    <name evidence="4" type="ORF">QJS04_geneDACA022017</name>
    <name evidence="5" type="ORF">QJS04_geneDACA024499</name>
</gene>
<dbReference type="EMBL" id="JAUJYN010000013">
    <property type="protein sequence ID" value="KAK1258697.1"/>
    <property type="molecule type" value="Genomic_DNA"/>
</dbReference>
<reference evidence="4" key="1">
    <citation type="journal article" date="2023" name="Nat. Commun.">
        <title>Diploid and tetraploid genomes of Acorus and the evolution of monocots.</title>
        <authorList>
            <person name="Ma L."/>
            <person name="Liu K.W."/>
            <person name="Li Z."/>
            <person name="Hsiao Y.Y."/>
            <person name="Qi Y."/>
            <person name="Fu T."/>
            <person name="Tang G.D."/>
            <person name="Zhang D."/>
            <person name="Sun W.H."/>
            <person name="Liu D.K."/>
            <person name="Li Y."/>
            <person name="Chen G.Z."/>
            <person name="Liu X.D."/>
            <person name="Liao X.Y."/>
            <person name="Jiang Y.T."/>
            <person name="Yu X."/>
            <person name="Hao Y."/>
            <person name="Huang J."/>
            <person name="Zhao X.W."/>
            <person name="Ke S."/>
            <person name="Chen Y.Y."/>
            <person name="Wu W.L."/>
            <person name="Hsu J.L."/>
            <person name="Lin Y.F."/>
            <person name="Huang M.D."/>
            <person name="Li C.Y."/>
            <person name="Huang L."/>
            <person name="Wang Z.W."/>
            <person name="Zhao X."/>
            <person name="Zhong W.Y."/>
            <person name="Peng D.H."/>
            <person name="Ahmad S."/>
            <person name="Lan S."/>
            <person name="Zhang J.S."/>
            <person name="Tsai W.C."/>
            <person name="Van de Peer Y."/>
            <person name="Liu Z.J."/>
        </authorList>
    </citation>
    <scope>NUCLEOTIDE SEQUENCE</scope>
    <source>
        <strain evidence="4">SCP</strain>
    </source>
</reference>
<accession>A0AAV9A3E9</accession>
<evidence type="ECO:0000256" key="3">
    <source>
        <dbReference type="SAM" id="SignalP"/>
    </source>
</evidence>
<evidence type="ECO:0000256" key="1">
    <source>
        <dbReference type="ARBA" id="ARBA00006010"/>
    </source>
</evidence>
<dbReference type="EMBL" id="JAUJYN010000013">
    <property type="protein sequence ID" value="KAK1258819.1"/>
    <property type="molecule type" value="Genomic_DNA"/>
</dbReference>
<dbReference type="Pfam" id="PF04885">
    <property type="entry name" value="Stig1"/>
    <property type="match status" value="1"/>
</dbReference>
<reference evidence="4" key="2">
    <citation type="submission" date="2023-06" db="EMBL/GenBank/DDBJ databases">
        <authorList>
            <person name="Ma L."/>
            <person name="Liu K.-W."/>
            <person name="Li Z."/>
            <person name="Hsiao Y.-Y."/>
            <person name="Qi Y."/>
            <person name="Fu T."/>
            <person name="Tang G."/>
            <person name="Zhang D."/>
            <person name="Sun W.-H."/>
            <person name="Liu D.-K."/>
            <person name="Li Y."/>
            <person name="Chen G.-Z."/>
            <person name="Liu X.-D."/>
            <person name="Liao X.-Y."/>
            <person name="Jiang Y.-T."/>
            <person name="Yu X."/>
            <person name="Hao Y."/>
            <person name="Huang J."/>
            <person name="Zhao X.-W."/>
            <person name="Ke S."/>
            <person name="Chen Y.-Y."/>
            <person name="Wu W.-L."/>
            <person name="Hsu J.-L."/>
            <person name="Lin Y.-F."/>
            <person name="Huang M.-D."/>
            <person name="Li C.-Y."/>
            <person name="Huang L."/>
            <person name="Wang Z.-W."/>
            <person name="Zhao X."/>
            <person name="Zhong W.-Y."/>
            <person name="Peng D.-H."/>
            <person name="Ahmad S."/>
            <person name="Lan S."/>
            <person name="Zhang J.-S."/>
            <person name="Tsai W.-C."/>
            <person name="Van De Peer Y."/>
            <person name="Liu Z.-J."/>
        </authorList>
    </citation>
    <scope>NUCLEOTIDE SEQUENCE</scope>
    <source>
        <strain evidence="4">SCP</strain>
        <tissue evidence="4">Leaves</tissue>
    </source>
</reference>
<keyword evidence="6" id="KW-1185">Reference proteome</keyword>
<feature type="signal peptide" evidence="3">
    <location>
        <begin position="1"/>
        <end position="23"/>
    </location>
</feature>
<dbReference type="AlphaFoldDB" id="A0AAV9A3E9"/>
<evidence type="ECO:0008006" key="7">
    <source>
        <dbReference type="Google" id="ProtNLM"/>
    </source>
</evidence>
<evidence type="ECO:0000313" key="5">
    <source>
        <dbReference type="EMBL" id="KAK1258819.1"/>
    </source>
</evidence>
<organism evidence="4 6">
    <name type="scientific">Acorus gramineus</name>
    <name type="common">Dwarf sweet flag</name>
    <dbReference type="NCBI Taxonomy" id="55184"/>
    <lineage>
        <taxon>Eukaryota</taxon>
        <taxon>Viridiplantae</taxon>
        <taxon>Streptophyta</taxon>
        <taxon>Embryophyta</taxon>
        <taxon>Tracheophyta</taxon>
        <taxon>Spermatophyta</taxon>
        <taxon>Magnoliopsida</taxon>
        <taxon>Liliopsida</taxon>
        <taxon>Acoraceae</taxon>
        <taxon>Acorus</taxon>
    </lineage>
</organism>
<dbReference type="PANTHER" id="PTHR33227:SF21">
    <property type="entry name" value="F12F1.21 PROTEIN"/>
    <property type="match status" value="1"/>
</dbReference>